<gene>
    <name evidence="1" type="ORF">GPL21_33390</name>
</gene>
<protein>
    <submittedName>
        <fullName evidence="1">Uncharacterized protein</fullName>
    </submittedName>
</protein>
<sequence>MAAWKQLTLRGDVIGFDAGQTVYVNLDQIELVRPSGTGSQIYGSALMREGHFVSIFVTEPPTTVLAGETVS</sequence>
<comment type="caution">
    <text evidence="1">The sequence shown here is derived from an EMBL/GenBank/DDBJ whole genome shotgun (WGS) entry which is preliminary data.</text>
</comment>
<keyword evidence="2" id="KW-1185">Reference proteome</keyword>
<organism evidence="1 2">
    <name type="scientific">Bradyrhizobium pachyrhizi</name>
    <dbReference type="NCBI Taxonomy" id="280333"/>
    <lineage>
        <taxon>Bacteria</taxon>
        <taxon>Pseudomonadati</taxon>
        <taxon>Pseudomonadota</taxon>
        <taxon>Alphaproteobacteria</taxon>
        <taxon>Hyphomicrobiales</taxon>
        <taxon>Nitrobacteraceae</taxon>
        <taxon>Bradyrhizobium</taxon>
    </lineage>
</organism>
<dbReference type="Proteomes" id="UP000436468">
    <property type="component" value="Unassembled WGS sequence"/>
</dbReference>
<name>A0A844T5Q5_9BRAD</name>
<dbReference type="EMBL" id="WQNF01000036">
    <property type="protein sequence ID" value="MVT69980.1"/>
    <property type="molecule type" value="Genomic_DNA"/>
</dbReference>
<accession>A0A844T5Q5</accession>
<dbReference type="RefSeq" id="WP_157348085.1">
    <property type="nucleotide sequence ID" value="NZ_WQNF01000036.1"/>
</dbReference>
<dbReference type="AlphaFoldDB" id="A0A844T5Q5"/>
<reference evidence="1 2" key="1">
    <citation type="submission" date="2019-12" db="EMBL/GenBank/DDBJ databases">
        <title>Draft genome sequences Bradyrhizobium cajani AMBPC1010, Bradyrhizobium pachyrhizi AMBPC1040 and Bradyrhizobium yuanmingense ALSPC3051, three plant growth promoting strains isolated from nodules of Cajanus cajan L. in Dominican Republic.</title>
        <authorList>
            <person name="Flores-Felix J.D."/>
            <person name="Araujo J."/>
            <person name="Diaz-Alcantara C."/>
            <person name="Gonzalez-Andres F."/>
            <person name="Velazquez E."/>
        </authorList>
    </citation>
    <scope>NUCLEOTIDE SEQUENCE [LARGE SCALE GENOMIC DNA]</scope>
    <source>
        <strain evidence="1 2">1040</strain>
    </source>
</reference>
<proteinExistence type="predicted"/>
<evidence type="ECO:0000313" key="2">
    <source>
        <dbReference type="Proteomes" id="UP000436468"/>
    </source>
</evidence>
<evidence type="ECO:0000313" key="1">
    <source>
        <dbReference type="EMBL" id="MVT69980.1"/>
    </source>
</evidence>